<dbReference type="STRING" id="570519.SAMN04488116_1023"/>
<dbReference type="RefSeq" id="WP_073176853.1">
    <property type="nucleotide sequence ID" value="NZ_FQWL01000001.1"/>
</dbReference>
<sequence length="310" mass="34894">MKKVSSLLIYLTGMVACAQVNTKVEPALNVLQEFDKVRDFSMTQEGTEAYFTIQSQHEEVSVISVSLKKDGDWQKPEIASFSGKYKDIEPFLSPDGLRLYFVSNRPLDEEGETKDFDIWYVDRADKNAKWSEPINLGAPVNTEYNEFYPAVATNGNLYYTCDGPEAMGKDDIFFSAFENGSYSKPVALGEAVNSEGFEYNAYISRGDTFLIFGGYNREDGLGSGDMYISFKDTDGNWSKAAPLPQPLNSRFMDYCPFVDETNGVFYFTSRRSTNPGGRLQDMATLKSYLDSYQNGGSRLYKVNYKVSLPQ</sequence>
<protein>
    <submittedName>
        <fullName evidence="2">WD40-like Beta Propeller Repeat</fullName>
    </submittedName>
</protein>
<keyword evidence="1" id="KW-0732">Signal</keyword>
<dbReference type="InterPro" id="IPR011042">
    <property type="entry name" value="6-blade_b-propeller_TolB-like"/>
</dbReference>
<dbReference type="Gene3D" id="2.120.10.30">
    <property type="entry name" value="TolB, C-terminal domain"/>
    <property type="match status" value="1"/>
</dbReference>
<dbReference type="InterPro" id="IPR011659">
    <property type="entry name" value="WD40"/>
</dbReference>
<organism evidence="2 3">
    <name type="scientific">Flagellimonas flava</name>
    <dbReference type="NCBI Taxonomy" id="570519"/>
    <lineage>
        <taxon>Bacteria</taxon>
        <taxon>Pseudomonadati</taxon>
        <taxon>Bacteroidota</taxon>
        <taxon>Flavobacteriia</taxon>
        <taxon>Flavobacteriales</taxon>
        <taxon>Flavobacteriaceae</taxon>
        <taxon>Flagellimonas</taxon>
    </lineage>
</organism>
<dbReference type="Pfam" id="PF07676">
    <property type="entry name" value="PD40"/>
    <property type="match status" value="2"/>
</dbReference>
<evidence type="ECO:0000256" key="1">
    <source>
        <dbReference type="SAM" id="SignalP"/>
    </source>
</evidence>
<dbReference type="EMBL" id="FQWL01000001">
    <property type="protein sequence ID" value="SHG33657.1"/>
    <property type="molecule type" value="Genomic_DNA"/>
</dbReference>
<dbReference type="OrthoDB" id="9809364at2"/>
<gene>
    <name evidence="2" type="ORF">SAMN04488116_1023</name>
</gene>
<dbReference type="PROSITE" id="PS51257">
    <property type="entry name" value="PROKAR_LIPOPROTEIN"/>
    <property type="match status" value="1"/>
</dbReference>
<dbReference type="Proteomes" id="UP000184532">
    <property type="component" value="Unassembled WGS sequence"/>
</dbReference>
<dbReference type="AlphaFoldDB" id="A0A1M5IZ96"/>
<feature type="signal peptide" evidence="1">
    <location>
        <begin position="1"/>
        <end position="18"/>
    </location>
</feature>
<dbReference type="SUPFAM" id="SSF82171">
    <property type="entry name" value="DPP6 N-terminal domain-like"/>
    <property type="match status" value="1"/>
</dbReference>
<proteinExistence type="predicted"/>
<reference evidence="3" key="1">
    <citation type="submission" date="2016-11" db="EMBL/GenBank/DDBJ databases">
        <authorList>
            <person name="Varghese N."/>
            <person name="Submissions S."/>
        </authorList>
    </citation>
    <scope>NUCLEOTIDE SEQUENCE [LARGE SCALE GENOMIC DNA]</scope>
    <source>
        <strain evidence="3">DSM 22638</strain>
    </source>
</reference>
<evidence type="ECO:0000313" key="3">
    <source>
        <dbReference type="Proteomes" id="UP000184532"/>
    </source>
</evidence>
<name>A0A1M5IZ96_9FLAO</name>
<evidence type="ECO:0000313" key="2">
    <source>
        <dbReference type="EMBL" id="SHG33657.1"/>
    </source>
</evidence>
<keyword evidence="3" id="KW-1185">Reference proteome</keyword>
<accession>A0A1M5IZ96</accession>
<feature type="chain" id="PRO_5012409335" evidence="1">
    <location>
        <begin position="19"/>
        <end position="310"/>
    </location>
</feature>